<proteinExistence type="predicted"/>
<reference evidence="2 3" key="1">
    <citation type="journal article" date="2013" name="Curr. Biol.">
        <title>The Genome of the Foraminiferan Reticulomyxa filosa.</title>
        <authorList>
            <person name="Glockner G."/>
            <person name="Hulsmann N."/>
            <person name="Schleicher M."/>
            <person name="Noegel A.A."/>
            <person name="Eichinger L."/>
            <person name="Gallinger C."/>
            <person name="Pawlowski J."/>
            <person name="Sierra R."/>
            <person name="Euteneuer U."/>
            <person name="Pillet L."/>
            <person name="Moustafa A."/>
            <person name="Platzer M."/>
            <person name="Groth M."/>
            <person name="Szafranski K."/>
            <person name="Schliwa M."/>
        </authorList>
    </citation>
    <scope>NUCLEOTIDE SEQUENCE [LARGE SCALE GENOMIC DNA]</scope>
</reference>
<feature type="region of interest" description="Disordered" evidence="1">
    <location>
        <begin position="21"/>
        <end position="59"/>
    </location>
</feature>
<protein>
    <submittedName>
        <fullName evidence="2">Uncharacterized protein</fullName>
    </submittedName>
</protein>
<dbReference type="AlphaFoldDB" id="X6N113"/>
<evidence type="ECO:0000313" key="3">
    <source>
        <dbReference type="Proteomes" id="UP000023152"/>
    </source>
</evidence>
<dbReference type="Proteomes" id="UP000023152">
    <property type="component" value="Unassembled WGS sequence"/>
</dbReference>
<name>X6N113_RETFI</name>
<feature type="compositionally biased region" description="Polar residues" evidence="1">
    <location>
        <begin position="27"/>
        <end position="49"/>
    </location>
</feature>
<evidence type="ECO:0000256" key="1">
    <source>
        <dbReference type="SAM" id="MobiDB-lite"/>
    </source>
</evidence>
<dbReference type="EMBL" id="ASPP01013699">
    <property type="protein sequence ID" value="ETO19394.1"/>
    <property type="molecule type" value="Genomic_DNA"/>
</dbReference>
<sequence length="180" mass="21066">MIVPQVEKWSSSKNTTVLNRYLEDSPEISQPNSRQVSPVQGNELDTNSFEPDDLPLTNFGTVTERRDERMNENSYGDYNASNELLTDNRERAPILFDEDNDVPPPPKHTLEQEQSFILKEEQIKQQDAVEMEQKENQIDGRVRRMLNIFSKQYIREYIKRNIQKPLFKCVDAGVCVCFFF</sequence>
<comment type="caution">
    <text evidence="2">The sequence shown here is derived from an EMBL/GenBank/DDBJ whole genome shotgun (WGS) entry which is preliminary data.</text>
</comment>
<gene>
    <name evidence="2" type="ORF">RFI_17837</name>
</gene>
<evidence type="ECO:0000313" key="2">
    <source>
        <dbReference type="EMBL" id="ETO19394.1"/>
    </source>
</evidence>
<keyword evidence="3" id="KW-1185">Reference proteome</keyword>
<accession>X6N113</accession>
<organism evidence="2 3">
    <name type="scientific">Reticulomyxa filosa</name>
    <dbReference type="NCBI Taxonomy" id="46433"/>
    <lineage>
        <taxon>Eukaryota</taxon>
        <taxon>Sar</taxon>
        <taxon>Rhizaria</taxon>
        <taxon>Retaria</taxon>
        <taxon>Foraminifera</taxon>
        <taxon>Monothalamids</taxon>
        <taxon>Reticulomyxidae</taxon>
        <taxon>Reticulomyxa</taxon>
    </lineage>
</organism>